<dbReference type="InterPro" id="IPR001978">
    <property type="entry name" value="Troponin"/>
</dbReference>
<dbReference type="GO" id="GO:0030172">
    <property type="term" value="F:troponin C binding"/>
    <property type="evidence" value="ECO:0007669"/>
    <property type="project" value="TreeGrafter"/>
</dbReference>
<feature type="compositionally biased region" description="Basic and acidic residues" evidence="4">
    <location>
        <begin position="186"/>
        <end position="201"/>
    </location>
</feature>
<dbReference type="AlphaFoldDB" id="A0A8C3AWS1"/>
<feature type="compositionally biased region" description="Basic and acidic residues" evidence="4">
    <location>
        <begin position="128"/>
        <end position="167"/>
    </location>
</feature>
<comment type="function">
    <text evidence="1">Troponin T is the tropomyosin-binding subunit of troponin, the thin filament regulatory complex which confers calcium-sensitivity to striated muscle actomyosin ATPase activity.</text>
</comment>
<accession>A0A8C3AWS1</accession>
<dbReference type="PANTHER" id="PTHR11521:SF20">
    <property type="entry name" value="TROPONIN T2E, CARDIAC ISOFORM X1"/>
    <property type="match status" value="1"/>
</dbReference>
<dbReference type="GO" id="GO:0060048">
    <property type="term" value="P:cardiac muscle contraction"/>
    <property type="evidence" value="ECO:0007669"/>
    <property type="project" value="TreeGrafter"/>
</dbReference>
<name>A0A8C3AWS1_CYCLU</name>
<dbReference type="Ensembl" id="ENSCLMT00005048659.1">
    <property type="protein sequence ID" value="ENSCLMP00005047043.1"/>
    <property type="gene ID" value="ENSCLMG00005021584.1"/>
</dbReference>
<organism evidence="5 6">
    <name type="scientific">Cyclopterus lumpus</name>
    <name type="common">Lumpsucker</name>
    <dbReference type="NCBI Taxonomy" id="8103"/>
    <lineage>
        <taxon>Eukaryota</taxon>
        <taxon>Metazoa</taxon>
        <taxon>Chordata</taxon>
        <taxon>Craniata</taxon>
        <taxon>Vertebrata</taxon>
        <taxon>Euteleostomi</taxon>
        <taxon>Actinopterygii</taxon>
        <taxon>Neopterygii</taxon>
        <taxon>Teleostei</taxon>
        <taxon>Neoteleostei</taxon>
        <taxon>Acanthomorphata</taxon>
        <taxon>Eupercaria</taxon>
        <taxon>Perciformes</taxon>
        <taxon>Cottioidei</taxon>
        <taxon>Cottales</taxon>
        <taxon>Cyclopteridae</taxon>
        <taxon>Cyclopterus</taxon>
    </lineage>
</organism>
<dbReference type="GO" id="GO:0005861">
    <property type="term" value="C:troponin complex"/>
    <property type="evidence" value="ECO:0007669"/>
    <property type="project" value="InterPro"/>
</dbReference>
<evidence type="ECO:0000256" key="3">
    <source>
        <dbReference type="ARBA" id="ARBA00023179"/>
    </source>
</evidence>
<evidence type="ECO:0000256" key="4">
    <source>
        <dbReference type="SAM" id="MobiDB-lite"/>
    </source>
</evidence>
<protein>
    <submittedName>
        <fullName evidence="5">Troponin T2e, cardiac</fullName>
    </submittedName>
</protein>
<keyword evidence="6" id="KW-1185">Reference proteome</keyword>
<feature type="compositionally biased region" description="Polar residues" evidence="4">
    <location>
        <begin position="173"/>
        <end position="185"/>
    </location>
</feature>
<sequence length="264" mass="31713">HIKAYEVDICVTHDEVHEFVCNDFSEDVYCFACLWVRLEQRHVVLHIRDSRDLLQSFTVETLFCTFAQWTCNTNDIASLLLQDIHRKRQEKDLTELQSLIEAHFIQRKNDEAELVALVTRIEKRRTERAEQQRIHAKKEKERQARVAEEKERKELEDAQKRQDEDIKKKKALTNRTQQYGGVQQRQEGKKGVKKQTEREKKKKILADRRKPLIVDNLNEEKAKEKASELWEWLLTLESEKFDLSEKLKKQKYENIFYKKYLARL</sequence>
<evidence type="ECO:0000313" key="5">
    <source>
        <dbReference type="Ensembl" id="ENSCLMP00005047043.1"/>
    </source>
</evidence>
<comment type="similarity">
    <text evidence="2">Belongs to the troponin T family.</text>
</comment>
<keyword evidence="3" id="KW-0514">Muscle protein</keyword>
<dbReference type="GO" id="GO:0005523">
    <property type="term" value="F:tropomyosin binding"/>
    <property type="evidence" value="ECO:0007669"/>
    <property type="project" value="TreeGrafter"/>
</dbReference>
<dbReference type="GO" id="GO:0045214">
    <property type="term" value="P:sarcomere organization"/>
    <property type="evidence" value="ECO:0007669"/>
    <property type="project" value="TreeGrafter"/>
</dbReference>
<dbReference type="SUPFAM" id="SSF90250">
    <property type="entry name" value="Troponin coil-coiled subunits"/>
    <property type="match status" value="1"/>
</dbReference>
<dbReference type="Gene3D" id="1.20.5.350">
    <property type="match status" value="1"/>
</dbReference>
<evidence type="ECO:0000256" key="2">
    <source>
        <dbReference type="ARBA" id="ARBA00008330"/>
    </source>
</evidence>
<reference evidence="5" key="1">
    <citation type="submission" date="2025-08" db="UniProtKB">
        <authorList>
            <consortium name="Ensembl"/>
        </authorList>
    </citation>
    <scope>IDENTIFICATION</scope>
</reference>
<dbReference type="Proteomes" id="UP000694565">
    <property type="component" value="Unplaced"/>
</dbReference>
<dbReference type="GeneTree" id="ENSGT00940000154709"/>
<evidence type="ECO:0000256" key="1">
    <source>
        <dbReference type="ARBA" id="ARBA00003363"/>
    </source>
</evidence>
<reference evidence="5" key="2">
    <citation type="submission" date="2025-09" db="UniProtKB">
        <authorList>
            <consortium name="Ensembl"/>
        </authorList>
    </citation>
    <scope>IDENTIFICATION</scope>
</reference>
<evidence type="ECO:0000313" key="6">
    <source>
        <dbReference type="Proteomes" id="UP000694565"/>
    </source>
</evidence>
<dbReference type="InterPro" id="IPR027707">
    <property type="entry name" value="TNNT"/>
</dbReference>
<dbReference type="GO" id="GO:0031013">
    <property type="term" value="F:troponin I binding"/>
    <property type="evidence" value="ECO:0007669"/>
    <property type="project" value="TreeGrafter"/>
</dbReference>
<dbReference type="GO" id="GO:0006937">
    <property type="term" value="P:regulation of muscle contraction"/>
    <property type="evidence" value="ECO:0007669"/>
    <property type="project" value="InterPro"/>
</dbReference>
<dbReference type="InterPro" id="IPR038077">
    <property type="entry name" value="Troponin_sf"/>
</dbReference>
<proteinExistence type="inferred from homology"/>
<dbReference type="PANTHER" id="PTHR11521">
    <property type="entry name" value="TROPONIN T"/>
    <property type="match status" value="1"/>
</dbReference>
<feature type="region of interest" description="Disordered" evidence="4">
    <location>
        <begin position="128"/>
        <end position="201"/>
    </location>
</feature>
<dbReference type="Pfam" id="PF00992">
    <property type="entry name" value="Troponin"/>
    <property type="match status" value="1"/>
</dbReference>